<comment type="similarity">
    <text evidence="7 8">Belongs to the PINc/VapC protein family.</text>
</comment>
<dbReference type="GO" id="GO:0090729">
    <property type="term" value="F:toxin activity"/>
    <property type="evidence" value="ECO:0007669"/>
    <property type="project" value="UniProtKB-KW"/>
</dbReference>
<evidence type="ECO:0000313" key="10">
    <source>
        <dbReference type="EMBL" id="EHM50258.1"/>
    </source>
</evidence>
<comment type="cofactor">
    <cofactor evidence="1 8">
        <name>Mg(2+)</name>
        <dbReference type="ChEBI" id="CHEBI:18420"/>
    </cofactor>
</comment>
<evidence type="ECO:0000256" key="7">
    <source>
        <dbReference type="ARBA" id="ARBA00038093"/>
    </source>
</evidence>
<dbReference type="EMBL" id="AGCM01000184">
    <property type="protein sequence ID" value="EHM50258.1"/>
    <property type="molecule type" value="Genomic_DNA"/>
</dbReference>
<dbReference type="PANTHER" id="PTHR33653">
    <property type="entry name" value="RIBONUCLEASE VAPC2"/>
    <property type="match status" value="1"/>
</dbReference>
<dbReference type="InterPro" id="IPR002716">
    <property type="entry name" value="PIN_dom"/>
</dbReference>
<dbReference type="HAMAP" id="MF_00265">
    <property type="entry name" value="VapC_Nob1"/>
    <property type="match status" value="1"/>
</dbReference>
<feature type="binding site" evidence="8">
    <location>
        <position position="17"/>
    </location>
    <ligand>
        <name>Mg(2+)</name>
        <dbReference type="ChEBI" id="CHEBI:18420"/>
    </ligand>
</feature>
<gene>
    <name evidence="8" type="primary">vapC</name>
    <name evidence="10" type="ORF">HMPREF9080_02886</name>
</gene>
<dbReference type="RefSeq" id="WP_006986870.1">
    <property type="nucleotide sequence ID" value="NZ_JH417969.1"/>
</dbReference>
<dbReference type="Gene3D" id="3.40.50.1010">
    <property type="entry name" value="5'-nuclease"/>
    <property type="match status" value="1"/>
</dbReference>
<protein>
    <recommendedName>
        <fullName evidence="8">Ribonuclease VapC</fullName>
        <shortName evidence="8">RNase VapC</shortName>
        <ecNumber evidence="8">3.1.-.-</ecNumber>
    </recommendedName>
    <alternativeName>
        <fullName evidence="8">Toxin VapC</fullName>
    </alternativeName>
</protein>
<accession>G9ZJB7</accession>
<dbReference type="AlphaFoldDB" id="G9ZJB7"/>
<dbReference type="GO" id="GO:0004540">
    <property type="term" value="F:RNA nuclease activity"/>
    <property type="evidence" value="ECO:0007669"/>
    <property type="project" value="InterPro"/>
</dbReference>
<keyword evidence="8" id="KW-0800">Toxin</keyword>
<dbReference type="Proteomes" id="UP000004750">
    <property type="component" value="Unassembled WGS sequence"/>
</dbReference>
<dbReference type="SUPFAM" id="SSF88723">
    <property type="entry name" value="PIN domain-like"/>
    <property type="match status" value="1"/>
</dbReference>
<keyword evidence="2 8" id="KW-1277">Toxin-antitoxin system</keyword>
<proteinExistence type="inferred from homology"/>
<reference evidence="10 11" key="1">
    <citation type="submission" date="2011-08" db="EMBL/GenBank/DDBJ databases">
        <authorList>
            <person name="Weinstock G."/>
            <person name="Sodergren E."/>
            <person name="Clifton S."/>
            <person name="Fulton L."/>
            <person name="Fulton B."/>
            <person name="Courtney L."/>
            <person name="Fronick C."/>
            <person name="Harrison M."/>
            <person name="Strong C."/>
            <person name="Farmer C."/>
            <person name="Delahaunty K."/>
            <person name="Markovic C."/>
            <person name="Hall O."/>
            <person name="Minx P."/>
            <person name="Tomlinson C."/>
            <person name="Mitreva M."/>
            <person name="Hou S."/>
            <person name="Chen J."/>
            <person name="Wollam A."/>
            <person name="Pepin K.H."/>
            <person name="Johnson M."/>
            <person name="Bhonagiri V."/>
            <person name="Zhang X."/>
            <person name="Suruliraj S."/>
            <person name="Warren W."/>
            <person name="Chinwalla A."/>
            <person name="Mardis E.R."/>
            <person name="Wilson R.K."/>
        </authorList>
    </citation>
    <scope>NUCLEOTIDE SEQUENCE [LARGE SCALE GENOMIC DNA]</scope>
    <source>
        <strain evidence="10 11">F0432</strain>
    </source>
</reference>
<evidence type="ECO:0000256" key="1">
    <source>
        <dbReference type="ARBA" id="ARBA00001946"/>
    </source>
</evidence>
<comment type="function">
    <text evidence="8">Toxic component of a toxin-antitoxin (TA) system. An RNase.</text>
</comment>
<comment type="caution">
    <text evidence="10">The sequence shown here is derived from an EMBL/GenBank/DDBJ whole genome shotgun (WGS) entry which is preliminary data.</text>
</comment>
<dbReference type="GO" id="GO:0016787">
    <property type="term" value="F:hydrolase activity"/>
    <property type="evidence" value="ECO:0007669"/>
    <property type="project" value="UniProtKB-KW"/>
</dbReference>
<evidence type="ECO:0000256" key="8">
    <source>
        <dbReference type="HAMAP-Rule" id="MF_00265"/>
    </source>
</evidence>
<organism evidence="10 11">
    <name type="scientific">Cardiobacterium valvarum F0432</name>
    <dbReference type="NCBI Taxonomy" id="797473"/>
    <lineage>
        <taxon>Bacteria</taxon>
        <taxon>Pseudomonadati</taxon>
        <taxon>Pseudomonadota</taxon>
        <taxon>Gammaproteobacteria</taxon>
        <taxon>Cardiobacteriales</taxon>
        <taxon>Cardiobacteriaceae</taxon>
        <taxon>Cardiobacterium</taxon>
    </lineage>
</organism>
<keyword evidence="5 8" id="KW-0378">Hydrolase</keyword>
<feature type="binding site" evidence="8">
    <location>
        <position position="116"/>
    </location>
    <ligand>
        <name>Mg(2+)</name>
        <dbReference type="ChEBI" id="CHEBI:18420"/>
    </ligand>
</feature>
<dbReference type="PANTHER" id="PTHR33653:SF1">
    <property type="entry name" value="RIBONUCLEASE VAPC2"/>
    <property type="match status" value="1"/>
</dbReference>
<keyword evidence="4 8" id="KW-0479">Metal-binding</keyword>
<name>G9ZJB7_9GAMM</name>
<evidence type="ECO:0000256" key="4">
    <source>
        <dbReference type="ARBA" id="ARBA00022723"/>
    </source>
</evidence>
<evidence type="ECO:0000256" key="6">
    <source>
        <dbReference type="ARBA" id="ARBA00022842"/>
    </source>
</evidence>
<dbReference type="Pfam" id="PF01850">
    <property type="entry name" value="PIN"/>
    <property type="match status" value="1"/>
</dbReference>
<dbReference type="EC" id="3.1.-.-" evidence="8"/>
<sequence>MSFMVSSQRKEERYLLDTNVISELRLVPLKRADKKFTDWLATVDASAFFTSPIVFLEIEKGILSKERRDPEQGRIFRQWFELDIRPGFAGRVLPVTGDIALHCARLHVPNPRPYYDALIAATAIVHDMILVTRNVKDFAGLGIQVSNPFV</sequence>
<dbReference type="InterPro" id="IPR050556">
    <property type="entry name" value="Type_II_TA_system_RNase"/>
</dbReference>
<evidence type="ECO:0000256" key="2">
    <source>
        <dbReference type="ARBA" id="ARBA00022649"/>
    </source>
</evidence>
<dbReference type="GO" id="GO:0000287">
    <property type="term" value="F:magnesium ion binding"/>
    <property type="evidence" value="ECO:0007669"/>
    <property type="project" value="UniProtKB-UniRule"/>
</dbReference>
<dbReference type="STRING" id="797473.HMPREF9080_02886"/>
<evidence type="ECO:0000256" key="5">
    <source>
        <dbReference type="ARBA" id="ARBA00022801"/>
    </source>
</evidence>
<evidence type="ECO:0000259" key="9">
    <source>
        <dbReference type="Pfam" id="PF01850"/>
    </source>
</evidence>
<keyword evidence="6 8" id="KW-0460">Magnesium</keyword>
<dbReference type="InterPro" id="IPR029060">
    <property type="entry name" value="PIN-like_dom_sf"/>
</dbReference>
<keyword evidence="3 8" id="KW-0540">Nuclease</keyword>
<dbReference type="HOGENOM" id="CLU_118482_8_2_6"/>
<dbReference type="InterPro" id="IPR022907">
    <property type="entry name" value="VapC_family"/>
</dbReference>
<evidence type="ECO:0000256" key="3">
    <source>
        <dbReference type="ARBA" id="ARBA00022722"/>
    </source>
</evidence>
<dbReference type="CDD" id="cd18746">
    <property type="entry name" value="PIN_VapC4-5_FitB-like"/>
    <property type="match status" value="1"/>
</dbReference>
<feature type="domain" description="PIN" evidence="9">
    <location>
        <begin position="14"/>
        <end position="134"/>
    </location>
</feature>
<evidence type="ECO:0000313" key="11">
    <source>
        <dbReference type="Proteomes" id="UP000004750"/>
    </source>
</evidence>